<dbReference type="CDD" id="cd05399">
    <property type="entry name" value="NT_Rel-Spo_like"/>
    <property type="match status" value="1"/>
</dbReference>
<dbReference type="PANTHER" id="PTHR47837">
    <property type="entry name" value="GTP PYROPHOSPHOKINASE YJBM"/>
    <property type="match status" value="1"/>
</dbReference>
<sequence length="288" mass="32109">MVDDDLEAPVDAEHPRAGSGFAAEEIAHQFHETRRLLMTYKFGIDEVMTKITVLRDEFRSIHDYNPIEHLGSRLKSLDSIVAKARRKSIELTPESLRREMFDIAGVRITCGFVSDIDRVRDMLLGQADLTLIEERDYIRDPKPNGYKSLHLIVEVPVYLSDRVEQVVVEVQLRTIAMDFWASLEHKIYYKFDREVPDHILTDLKLAADVASQLDRSMESIHDEVKEIASAPASGAATSGAPVPAAGDHDAGGRLKRPQTSSVPAISPEVLATLLASSGIDNDLHNRDS</sequence>
<dbReference type="EMBL" id="AP027729">
    <property type="protein sequence ID" value="BDZ43171.1"/>
    <property type="molecule type" value="Genomic_DNA"/>
</dbReference>
<feature type="domain" description="RelA/SpoT" evidence="2">
    <location>
        <begin position="72"/>
        <end position="195"/>
    </location>
</feature>
<feature type="region of interest" description="Disordered" evidence="1">
    <location>
        <begin position="230"/>
        <end position="263"/>
    </location>
</feature>
<organism evidence="3 4">
    <name type="scientific">Paraoerskovia sediminicola</name>
    <dbReference type="NCBI Taxonomy" id="1138587"/>
    <lineage>
        <taxon>Bacteria</taxon>
        <taxon>Bacillati</taxon>
        <taxon>Actinomycetota</taxon>
        <taxon>Actinomycetes</taxon>
        <taxon>Micrococcales</taxon>
        <taxon>Cellulomonadaceae</taxon>
        <taxon>Paraoerskovia</taxon>
    </lineage>
</organism>
<reference evidence="4" key="1">
    <citation type="journal article" date="2019" name="Int. J. Syst. Evol. Microbiol.">
        <title>The Global Catalogue of Microorganisms (GCM) 10K type strain sequencing project: providing services to taxonomists for standard genome sequencing and annotation.</title>
        <authorList>
            <consortium name="The Broad Institute Genomics Platform"/>
            <consortium name="The Broad Institute Genome Sequencing Center for Infectious Disease"/>
            <person name="Wu L."/>
            <person name="Ma J."/>
        </authorList>
    </citation>
    <scope>NUCLEOTIDE SEQUENCE [LARGE SCALE GENOMIC DNA]</scope>
    <source>
        <strain evidence="4">NBRC 108565</strain>
    </source>
</reference>
<evidence type="ECO:0000313" key="4">
    <source>
        <dbReference type="Proteomes" id="UP001321475"/>
    </source>
</evidence>
<evidence type="ECO:0000313" key="3">
    <source>
        <dbReference type="EMBL" id="BDZ43171.1"/>
    </source>
</evidence>
<dbReference type="Gene3D" id="1.10.287.860">
    <property type="entry name" value="Nucleotidyltransferase"/>
    <property type="match status" value="1"/>
</dbReference>
<keyword evidence="4" id="KW-1185">Reference proteome</keyword>
<feature type="compositionally biased region" description="Low complexity" evidence="1">
    <location>
        <begin position="230"/>
        <end position="245"/>
    </location>
</feature>
<dbReference type="Proteomes" id="UP001321475">
    <property type="component" value="Chromosome"/>
</dbReference>
<dbReference type="InterPro" id="IPR043519">
    <property type="entry name" value="NT_sf"/>
</dbReference>
<dbReference type="InterPro" id="IPR052366">
    <property type="entry name" value="GTP_Pyrophosphokinase"/>
</dbReference>
<dbReference type="SMART" id="SM00954">
    <property type="entry name" value="RelA_SpoT"/>
    <property type="match status" value="1"/>
</dbReference>
<dbReference type="SUPFAM" id="SSF81301">
    <property type="entry name" value="Nucleotidyltransferase"/>
    <property type="match status" value="1"/>
</dbReference>
<evidence type="ECO:0000259" key="2">
    <source>
        <dbReference type="SMART" id="SM00954"/>
    </source>
</evidence>
<protein>
    <recommendedName>
        <fullName evidence="2">RelA/SpoT domain-containing protein</fullName>
    </recommendedName>
</protein>
<accession>A0ABN6XHP9</accession>
<dbReference type="Gene3D" id="3.30.460.10">
    <property type="entry name" value="Beta Polymerase, domain 2"/>
    <property type="match status" value="1"/>
</dbReference>
<name>A0ABN6XHP9_9CELL</name>
<dbReference type="InterPro" id="IPR007685">
    <property type="entry name" value="RelA_SpoT"/>
</dbReference>
<dbReference type="Pfam" id="PF04607">
    <property type="entry name" value="RelA_SpoT"/>
    <property type="match status" value="1"/>
</dbReference>
<dbReference type="PANTHER" id="PTHR47837:SF2">
    <property type="entry name" value="GTP PYROPHOSPHOKINASE YWAC"/>
    <property type="match status" value="1"/>
</dbReference>
<proteinExistence type="predicted"/>
<evidence type="ECO:0000256" key="1">
    <source>
        <dbReference type="SAM" id="MobiDB-lite"/>
    </source>
</evidence>
<gene>
    <name evidence="3" type="ORF">GCM10025865_24700</name>
</gene>